<dbReference type="InParanoid" id="A0A5J5ELW3"/>
<dbReference type="EMBL" id="VXIS01000226">
    <property type="protein sequence ID" value="KAA8896124.1"/>
    <property type="molecule type" value="Genomic_DNA"/>
</dbReference>
<evidence type="ECO:0000313" key="2">
    <source>
        <dbReference type="Proteomes" id="UP000326924"/>
    </source>
</evidence>
<keyword evidence="2" id="KW-1185">Reference proteome</keyword>
<evidence type="ECO:0000313" key="1">
    <source>
        <dbReference type="EMBL" id="KAA8896124.1"/>
    </source>
</evidence>
<dbReference type="InterPro" id="IPR036188">
    <property type="entry name" value="FAD/NAD-bd_sf"/>
</dbReference>
<dbReference type="GO" id="GO:0005739">
    <property type="term" value="C:mitochondrion"/>
    <property type="evidence" value="ECO:0007669"/>
    <property type="project" value="TreeGrafter"/>
</dbReference>
<reference evidence="1 2" key="1">
    <citation type="submission" date="2019-09" db="EMBL/GenBank/DDBJ databases">
        <title>Draft genome of the ectomycorrhizal ascomycete Sphaerosporella brunnea.</title>
        <authorList>
            <consortium name="DOE Joint Genome Institute"/>
            <person name="Benucci G.M."/>
            <person name="Marozzi G."/>
            <person name="Antonielli L."/>
            <person name="Sanchez S."/>
            <person name="Marco P."/>
            <person name="Wang X."/>
            <person name="Falini L.B."/>
            <person name="Barry K."/>
            <person name="Haridas S."/>
            <person name="Lipzen A."/>
            <person name="Labutti K."/>
            <person name="Grigoriev I.V."/>
            <person name="Murat C."/>
            <person name="Martin F."/>
            <person name="Albertini E."/>
            <person name="Donnini D."/>
            <person name="Bonito G."/>
        </authorList>
    </citation>
    <scope>NUCLEOTIDE SEQUENCE [LARGE SCALE GENOMIC DNA]</scope>
    <source>
        <strain evidence="1 2">Sb_GMNB300</strain>
    </source>
</reference>
<dbReference type="OrthoDB" id="683240at2759"/>
<organism evidence="1 2">
    <name type="scientific">Sphaerosporella brunnea</name>
    <dbReference type="NCBI Taxonomy" id="1250544"/>
    <lineage>
        <taxon>Eukaryota</taxon>
        <taxon>Fungi</taxon>
        <taxon>Dikarya</taxon>
        <taxon>Ascomycota</taxon>
        <taxon>Pezizomycotina</taxon>
        <taxon>Pezizomycetes</taxon>
        <taxon>Pezizales</taxon>
        <taxon>Pyronemataceae</taxon>
        <taxon>Sphaerosporella</taxon>
    </lineage>
</organism>
<dbReference type="AlphaFoldDB" id="A0A5J5ELW3"/>
<gene>
    <name evidence="1" type="ORF">FN846DRAFT_921820</name>
</gene>
<accession>A0A5J5ELW3</accession>
<dbReference type="InterPro" id="IPR051205">
    <property type="entry name" value="UbiH/COQ6_monooxygenase"/>
</dbReference>
<proteinExistence type="predicted"/>
<dbReference type="PANTHER" id="PTHR43876">
    <property type="entry name" value="UBIQUINONE BIOSYNTHESIS MONOOXYGENASE COQ6, MITOCHONDRIAL"/>
    <property type="match status" value="1"/>
</dbReference>
<comment type="caution">
    <text evidence="1">The sequence shown here is derived from an EMBL/GenBank/DDBJ whole genome shotgun (WGS) entry which is preliminary data.</text>
</comment>
<dbReference type="Proteomes" id="UP000326924">
    <property type="component" value="Unassembled WGS sequence"/>
</dbReference>
<dbReference type="Gene3D" id="3.50.50.60">
    <property type="entry name" value="FAD/NAD(P)-binding domain"/>
    <property type="match status" value="2"/>
</dbReference>
<name>A0A5J5ELW3_9PEZI</name>
<sequence>MRTRETRSYTRTKERLQTRHNITPFSGHAPTLVVFRKAITASVHRSSASSSEVRVTGHRFCRVSFVASLTVFQRTLCSFFHLLQNLKSSAGFLQDIGVWEHVKRDRVQAYKGMKVGMVFRAPGSDLQDGASTISQLGEGIDILDKTRVKYGEDTGELDLRSWPVVTVSSGKQLAARLLVGADDLDYIFANVKTVIANEVAWREKNTAFDPWRVPATVTGIQGKTVAGFLLKMDQGIGDVRSLIKTLEYAVQHGQDIGSVLSLEPYYSEQYLKNYVMLGVVDKLHKLYATMSAPVVVASAWDWIWWICWNHSRSSLLRRRLADGRVL</sequence>
<dbReference type="PANTHER" id="PTHR43876:SF7">
    <property type="entry name" value="UBIQUINONE BIOSYNTHESIS MONOOXYGENASE COQ6, MITOCHONDRIAL"/>
    <property type="match status" value="1"/>
</dbReference>
<protein>
    <submittedName>
        <fullName evidence="1">Uncharacterized protein</fullName>
    </submittedName>
</protein>